<dbReference type="CDD" id="cd06533">
    <property type="entry name" value="Glyco_transf_WecG_TagA"/>
    <property type="match status" value="1"/>
</dbReference>
<protein>
    <submittedName>
        <fullName evidence="3">Uncharacterized protein</fullName>
    </submittedName>
</protein>
<proteinExistence type="predicted"/>
<name>A0A1F7VD23_9BACT</name>
<comment type="caution">
    <text evidence="3">The sequence shown here is derived from an EMBL/GenBank/DDBJ whole genome shotgun (WGS) entry which is preliminary data.</text>
</comment>
<dbReference type="Pfam" id="PF03808">
    <property type="entry name" value="Glyco_tran_WecG"/>
    <property type="match status" value="1"/>
</dbReference>
<dbReference type="STRING" id="1802410.A3H75_01875"/>
<dbReference type="NCBIfam" id="TIGR00696">
    <property type="entry name" value="wecG_tagA_cpsF"/>
    <property type="match status" value="1"/>
</dbReference>
<dbReference type="PANTHER" id="PTHR34136:SF1">
    <property type="entry name" value="UDP-N-ACETYL-D-MANNOSAMINURONIC ACID TRANSFERASE"/>
    <property type="match status" value="1"/>
</dbReference>
<dbReference type="Proteomes" id="UP000176678">
    <property type="component" value="Unassembled WGS sequence"/>
</dbReference>
<evidence type="ECO:0000313" key="4">
    <source>
        <dbReference type="Proteomes" id="UP000176678"/>
    </source>
</evidence>
<dbReference type="EMBL" id="MGES01000049">
    <property type="protein sequence ID" value="OGL88409.1"/>
    <property type="molecule type" value="Genomic_DNA"/>
</dbReference>
<keyword evidence="2" id="KW-0808">Transferase</keyword>
<accession>A0A1F7VD23</accession>
<dbReference type="AlphaFoldDB" id="A0A1F7VD23"/>
<evidence type="ECO:0000256" key="1">
    <source>
        <dbReference type="ARBA" id="ARBA00022676"/>
    </source>
</evidence>
<dbReference type="InterPro" id="IPR004629">
    <property type="entry name" value="WecG_TagA_CpsF"/>
</dbReference>
<sequence length="249" mass="27884">MKIAGIQLRTLSRAETMTTLAGLLRAGQGSHVVTINPEMVVHATQDTLYKTILHSADVHVVDGVGVQLVARLQGFKIDRFTGVDLVDKLSGLAKEEDARVFFLGTGDSVVLMQAAKNLQKRYPGLKIAGTHPGIRLVEKPYGVIPDNETEHQAMLARIRETNPAVVFVAFGHGKQEKWIWQYKKMLPDARIFVGVGGALDFIAGRVRRAPVWMQKAGLEWLWRLFCQPWRLSRVFNATAVFLWKVMRGR</sequence>
<reference evidence="3 4" key="1">
    <citation type="journal article" date="2016" name="Nat. Commun.">
        <title>Thousands of microbial genomes shed light on interconnected biogeochemical processes in an aquifer system.</title>
        <authorList>
            <person name="Anantharaman K."/>
            <person name="Brown C.T."/>
            <person name="Hug L.A."/>
            <person name="Sharon I."/>
            <person name="Castelle C.J."/>
            <person name="Probst A.J."/>
            <person name="Thomas B.C."/>
            <person name="Singh A."/>
            <person name="Wilkins M.J."/>
            <person name="Karaoz U."/>
            <person name="Brodie E.L."/>
            <person name="Williams K.H."/>
            <person name="Hubbard S.S."/>
            <person name="Banfield J.F."/>
        </authorList>
    </citation>
    <scope>NUCLEOTIDE SEQUENCE [LARGE SCALE GENOMIC DNA]</scope>
</reference>
<dbReference type="GO" id="GO:0016758">
    <property type="term" value="F:hexosyltransferase activity"/>
    <property type="evidence" value="ECO:0007669"/>
    <property type="project" value="TreeGrafter"/>
</dbReference>
<keyword evidence="1" id="KW-0328">Glycosyltransferase</keyword>
<evidence type="ECO:0000256" key="2">
    <source>
        <dbReference type="ARBA" id="ARBA00022679"/>
    </source>
</evidence>
<gene>
    <name evidence="3" type="ORF">A3H75_01875</name>
</gene>
<dbReference type="PANTHER" id="PTHR34136">
    <property type="match status" value="1"/>
</dbReference>
<organism evidence="3 4">
    <name type="scientific">Candidatus Uhrbacteria bacterium RIFCSPLOWO2_02_FULL_51_9</name>
    <dbReference type="NCBI Taxonomy" id="1802410"/>
    <lineage>
        <taxon>Bacteria</taxon>
        <taxon>Candidatus Uhriibacteriota</taxon>
    </lineage>
</organism>
<evidence type="ECO:0000313" key="3">
    <source>
        <dbReference type="EMBL" id="OGL88409.1"/>
    </source>
</evidence>